<dbReference type="AlphaFoldDB" id="A0A7Y9IC34"/>
<dbReference type="InterPro" id="IPR056108">
    <property type="entry name" value="DUF7691"/>
</dbReference>
<dbReference type="Pfam" id="PF24740">
    <property type="entry name" value="DUF7691"/>
    <property type="match status" value="1"/>
</dbReference>
<evidence type="ECO:0000313" key="2">
    <source>
        <dbReference type="EMBL" id="NYE73549.1"/>
    </source>
</evidence>
<evidence type="ECO:0000259" key="1">
    <source>
        <dbReference type="Pfam" id="PF24740"/>
    </source>
</evidence>
<reference evidence="2 3" key="1">
    <citation type="submission" date="2020-07" db="EMBL/GenBank/DDBJ databases">
        <title>Sequencing the genomes of 1000 actinobacteria strains.</title>
        <authorList>
            <person name="Klenk H.-P."/>
        </authorList>
    </citation>
    <scope>NUCLEOTIDE SEQUENCE [LARGE SCALE GENOMIC DNA]</scope>
    <source>
        <strain evidence="2 3">DSM 22083</strain>
    </source>
</reference>
<dbReference type="Proteomes" id="UP000569914">
    <property type="component" value="Unassembled WGS sequence"/>
</dbReference>
<evidence type="ECO:0000313" key="3">
    <source>
        <dbReference type="Proteomes" id="UP000569914"/>
    </source>
</evidence>
<protein>
    <recommendedName>
        <fullName evidence="1">DUF7691 domain-containing protein</fullName>
    </recommendedName>
</protein>
<sequence length="219" mass="23347">MGELRLYAIGIDEVRGMFGARPDQAARLREVAQRALEPAPAAPSGGLLSRLGPIFRRDTSAPVLSPTQPLPADLDALLGGAYIPPDRVGATWRLLEILVAGSAWGATKLELTSRSLDDLDFALARGGVSAAVGLRHLLNSPTSVNLVPVQGLVVGYHPYPKALGMASAYRSAMPEIKTPEQQELISGLVSWLDGFVHWAGVAQQVGRPTPDLIGFWVVR</sequence>
<dbReference type="EMBL" id="JACCBU010000001">
    <property type="protein sequence ID" value="NYE73549.1"/>
    <property type="molecule type" value="Genomic_DNA"/>
</dbReference>
<gene>
    <name evidence="2" type="ORF">BKA15_004878</name>
</gene>
<name>A0A7Y9IC34_9ACTN</name>
<organism evidence="2 3">
    <name type="scientific">Microlunatus parietis</name>
    <dbReference type="NCBI Taxonomy" id="682979"/>
    <lineage>
        <taxon>Bacteria</taxon>
        <taxon>Bacillati</taxon>
        <taxon>Actinomycetota</taxon>
        <taxon>Actinomycetes</taxon>
        <taxon>Propionibacteriales</taxon>
        <taxon>Propionibacteriaceae</taxon>
        <taxon>Microlunatus</taxon>
    </lineage>
</organism>
<accession>A0A7Y9IC34</accession>
<feature type="domain" description="DUF7691" evidence="1">
    <location>
        <begin position="2"/>
        <end position="216"/>
    </location>
</feature>
<dbReference type="RefSeq" id="WP_179755120.1">
    <property type="nucleotide sequence ID" value="NZ_JACCBU010000001.1"/>
</dbReference>
<keyword evidence="3" id="KW-1185">Reference proteome</keyword>
<comment type="caution">
    <text evidence="2">The sequence shown here is derived from an EMBL/GenBank/DDBJ whole genome shotgun (WGS) entry which is preliminary data.</text>
</comment>
<proteinExistence type="predicted"/>